<evidence type="ECO:0000313" key="3">
    <source>
        <dbReference type="EMBL" id="TEW67495.1"/>
    </source>
</evidence>
<dbReference type="InterPro" id="IPR013783">
    <property type="entry name" value="Ig-like_fold"/>
</dbReference>
<reference evidence="3 4" key="1">
    <citation type="journal article" date="2016" name="Int. J. Syst. Evol. Microbiol.">
        <title>Proposal of Mucilaginibacter phyllosphaerae sp. nov. isolated from the phyllosphere of Galium album.</title>
        <authorList>
            <person name="Aydogan E.L."/>
            <person name="Busse H.J."/>
            <person name="Moser G."/>
            <person name="Muller C."/>
            <person name="Kampfer P."/>
            <person name="Glaeser S.P."/>
        </authorList>
    </citation>
    <scope>NUCLEOTIDE SEQUENCE [LARGE SCALE GENOMIC DNA]</scope>
    <source>
        <strain evidence="3 4">PP-F2FG21</strain>
    </source>
</reference>
<dbReference type="AlphaFoldDB" id="A0A4Y8AGY0"/>
<dbReference type="RefSeq" id="WP_134335547.1">
    <property type="nucleotide sequence ID" value="NZ_BMCZ01000004.1"/>
</dbReference>
<feature type="chain" id="PRO_5044616616" evidence="1">
    <location>
        <begin position="24"/>
        <end position="647"/>
    </location>
</feature>
<feature type="signal peptide" evidence="1">
    <location>
        <begin position="1"/>
        <end position="23"/>
    </location>
</feature>
<dbReference type="NCBIfam" id="TIGR04131">
    <property type="entry name" value="Bac_Flav_CTERM"/>
    <property type="match status" value="1"/>
</dbReference>
<comment type="caution">
    <text evidence="3">The sequence shown here is derived from an EMBL/GenBank/DDBJ whole genome shotgun (WGS) entry which is preliminary data.</text>
</comment>
<dbReference type="Gene3D" id="2.60.40.10">
    <property type="entry name" value="Immunoglobulins"/>
    <property type="match status" value="1"/>
</dbReference>
<dbReference type="EMBL" id="SNQG01000002">
    <property type="protein sequence ID" value="TEW67495.1"/>
    <property type="molecule type" value="Genomic_DNA"/>
</dbReference>
<keyword evidence="1" id="KW-0732">Signal</keyword>
<protein>
    <submittedName>
        <fullName evidence="2">Gliding motility-associated-like protein</fullName>
    </submittedName>
    <submittedName>
        <fullName evidence="3">T9SS type B sorting domain-containing protein</fullName>
    </submittedName>
</protein>
<reference evidence="2 5" key="3">
    <citation type="submission" date="2020-08" db="EMBL/GenBank/DDBJ databases">
        <title>Genomic Encyclopedia of Type Strains, Phase IV (KMG-IV): sequencing the most valuable type-strain genomes for metagenomic binning, comparative biology and taxonomic classification.</title>
        <authorList>
            <person name="Goeker M."/>
        </authorList>
    </citation>
    <scope>NUCLEOTIDE SEQUENCE [LARGE SCALE GENOMIC DNA]</scope>
    <source>
        <strain evidence="2 5">DSM 100995</strain>
    </source>
</reference>
<proteinExistence type="predicted"/>
<gene>
    <name evidence="3" type="ORF">E2R65_05770</name>
    <name evidence="2" type="ORF">GGR35_001468</name>
</gene>
<dbReference type="Proteomes" id="UP000583101">
    <property type="component" value="Unassembled WGS sequence"/>
</dbReference>
<dbReference type="Pfam" id="PF13585">
    <property type="entry name" value="CHU_C"/>
    <property type="match status" value="1"/>
</dbReference>
<evidence type="ECO:0000256" key="1">
    <source>
        <dbReference type="SAM" id="SignalP"/>
    </source>
</evidence>
<evidence type="ECO:0000313" key="5">
    <source>
        <dbReference type="Proteomes" id="UP000583101"/>
    </source>
</evidence>
<keyword evidence="5" id="KW-1185">Reference proteome</keyword>
<dbReference type="Proteomes" id="UP000297248">
    <property type="component" value="Unassembled WGS sequence"/>
</dbReference>
<organism evidence="3 4">
    <name type="scientific">Mucilaginibacter phyllosphaerae</name>
    <dbReference type="NCBI Taxonomy" id="1812349"/>
    <lineage>
        <taxon>Bacteria</taxon>
        <taxon>Pseudomonadati</taxon>
        <taxon>Bacteroidota</taxon>
        <taxon>Sphingobacteriia</taxon>
        <taxon>Sphingobacteriales</taxon>
        <taxon>Sphingobacteriaceae</taxon>
        <taxon>Mucilaginibacter</taxon>
    </lineage>
</organism>
<accession>A0A4Y8AGY0</accession>
<evidence type="ECO:0000313" key="2">
    <source>
        <dbReference type="EMBL" id="MBB3968876.1"/>
    </source>
</evidence>
<evidence type="ECO:0000313" key="4">
    <source>
        <dbReference type="Proteomes" id="UP000297248"/>
    </source>
</evidence>
<reference evidence="3" key="2">
    <citation type="submission" date="2019-03" db="EMBL/GenBank/DDBJ databases">
        <authorList>
            <person name="Yan Y.-Q."/>
            <person name="Du Z.-J."/>
        </authorList>
    </citation>
    <scope>NUCLEOTIDE SEQUENCE</scope>
    <source>
        <strain evidence="3">PP-F2FG21</strain>
    </source>
</reference>
<dbReference type="OrthoDB" id="1652165at2"/>
<name>A0A4Y8AGY0_9SPHI</name>
<dbReference type="EMBL" id="JACIEG010000002">
    <property type="protein sequence ID" value="MBB3968876.1"/>
    <property type="molecule type" value="Genomic_DNA"/>
</dbReference>
<sequence>MYCNKGKLYIIALLMLVTMQAAAQVSEGALGDPVVNIDFGSNGTPKLPVTDYTYTSNTCPIDGSYSVGTSTNNCFGGTWHTVTHDHTGNTGGYMMIVNADETPNKEFFRLTTDAGVLCENTTYEFSAYILNLIKQDGQAIKPKITFIIETPEGVQLNLPYTVEIPLSASADGWIKYGTKFTTLPGITRVVIRMVNNAPGGNGNDLLLDDIVFRAFGPVSKAGFAGDINVTDQNACVGQPASYNITAVTGTGFTMPMYQWQQNLNDGNGWTDIAGEVDPASLKRDFPSAKLGIYQYRLGAAEGNNINSLNCRVYTNAISINVTAFPLPPTATSQQVCEGDALTLTATGGATYTWSGPNLQATSQNPVNIPNASAINAGTYHLVITSAGNCFTSADVQVTVNAKPVVNVSPTKQICSGTGTTINAFATDAVKYSWSPAIGLSDANSANPVASPSASTLYTVKVTNASNCVGTGTVQVNVLPTPVVNAGSNKKIFEGQSVKLDGNAVGDVVSYIWTPADYLDNPASLTPIATPPADIIYTLNAISVNNCSVNASSVFVRVYNKIDIPTSFTPNNDGVNDSWNIAALETYPQSLTTILTPNGKQVFQSRGYGKAWDGKFNGSALPAGTYYYIIDFKKDGLPAKSGWVLLMR</sequence>
<dbReference type="InterPro" id="IPR026341">
    <property type="entry name" value="T9SS_type_B"/>
</dbReference>